<accession>A0A074XJF0</accession>
<protein>
    <submittedName>
        <fullName evidence="1">Uncharacterized protein</fullName>
    </submittedName>
</protein>
<proteinExistence type="predicted"/>
<keyword evidence="2" id="KW-1185">Reference proteome</keyword>
<name>A0A074XJF0_AURPU</name>
<gene>
    <name evidence="1" type="ORF">M438DRAFT_198627</name>
</gene>
<dbReference type="HOGENOM" id="CLU_1626708_0_0_1"/>
<reference evidence="1 2" key="1">
    <citation type="journal article" date="2014" name="BMC Genomics">
        <title>Genome sequencing of four Aureobasidium pullulans varieties: biotechnological potential, stress tolerance, and description of new species.</title>
        <authorList>
            <person name="Gostin Ar C."/>
            <person name="Ohm R.A."/>
            <person name="Kogej T."/>
            <person name="Sonjak S."/>
            <person name="Turk M."/>
            <person name="Zajc J."/>
            <person name="Zalar P."/>
            <person name="Grube M."/>
            <person name="Sun H."/>
            <person name="Han J."/>
            <person name="Sharma A."/>
            <person name="Chiniquy J."/>
            <person name="Ngan C.Y."/>
            <person name="Lipzen A."/>
            <person name="Barry K."/>
            <person name="Grigoriev I.V."/>
            <person name="Gunde-Cimerman N."/>
        </authorList>
    </citation>
    <scope>NUCLEOTIDE SEQUENCE [LARGE SCALE GENOMIC DNA]</scope>
    <source>
        <strain evidence="1 2">EXF-150</strain>
    </source>
</reference>
<dbReference type="Proteomes" id="UP000030706">
    <property type="component" value="Unassembled WGS sequence"/>
</dbReference>
<sequence>MRCMCLICQGICLDVYAPHLGARLSSSSLQGHGQKSNFPCSKRACFACFACPPYHKAARCTIVNFLPCPCERWISSTPRPLSCCSETCTIACAPPYTAFTSPSPIHRLLLDEKNRDEDVSNSYNMTLPSITLLLSTLTTYENSYSYMSTEIFHAVSRPTIFCI</sequence>
<dbReference type="AlphaFoldDB" id="A0A074XJF0"/>
<evidence type="ECO:0000313" key="2">
    <source>
        <dbReference type="Proteomes" id="UP000030706"/>
    </source>
</evidence>
<evidence type="ECO:0000313" key="1">
    <source>
        <dbReference type="EMBL" id="KEQ85613.1"/>
    </source>
</evidence>
<dbReference type="GeneID" id="40741631"/>
<dbReference type="EMBL" id="KL584980">
    <property type="protein sequence ID" value="KEQ85613.1"/>
    <property type="molecule type" value="Genomic_DNA"/>
</dbReference>
<organism evidence="1 2">
    <name type="scientific">Aureobasidium pullulans EXF-150</name>
    <dbReference type="NCBI Taxonomy" id="1043002"/>
    <lineage>
        <taxon>Eukaryota</taxon>
        <taxon>Fungi</taxon>
        <taxon>Dikarya</taxon>
        <taxon>Ascomycota</taxon>
        <taxon>Pezizomycotina</taxon>
        <taxon>Dothideomycetes</taxon>
        <taxon>Dothideomycetidae</taxon>
        <taxon>Dothideales</taxon>
        <taxon>Saccotheciaceae</taxon>
        <taxon>Aureobasidium</taxon>
    </lineage>
</organism>
<dbReference type="RefSeq" id="XP_029761800.1">
    <property type="nucleotide sequence ID" value="XM_029899325.1"/>
</dbReference>